<keyword evidence="2" id="KW-0238">DNA-binding</keyword>
<dbReference type="Pfam" id="PF00392">
    <property type="entry name" value="GntR"/>
    <property type="match status" value="1"/>
</dbReference>
<name>A0ABV0GHS6_9BURK</name>
<proteinExistence type="predicted"/>
<gene>
    <name evidence="5" type="ORF">ABDJ40_17710</name>
</gene>
<comment type="caution">
    <text evidence="5">The sequence shown here is derived from an EMBL/GenBank/DDBJ whole genome shotgun (WGS) entry which is preliminary data.</text>
</comment>
<dbReference type="PROSITE" id="PS50949">
    <property type="entry name" value="HTH_GNTR"/>
    <property type="match status" value="1"/>
</dbReference>
<dbReference type="InterPro" id="IPR036388">
    <property type="entry name" value="WH-like_DNA-bd_sf"/>
</dbReference>
<organism evidence="5 6">
    <name type="scientific">Roseateles flavus</name>
    <dbReference type="NCBI Taxonomy" id="3149041"/>
    <lineage>
        <taxon>Bacteria</taxon>
        <taxon>Pseudomonadati</taxon>
        <taxon>Pseudomonadota</taxon>
        <taxon>Betaproteobacteria</taxon>
        <taxon>Burkholderiales</taxon>
        <taxon>Sphaerotilaceae</taxon>
        <taxon>Roseateles</taxon>
    </lineage>
</organism>
<dbReference type="RefSeq" id="WP_347611689.1">
    <property type="nucleotide sequence ID" value="NZ_JBDPZC010000008.1"/>
</dbReference>
<feature type="domain" description="HTH gntR-type" evidence="4">
    <location>
        <begin position="8"/>
        <end position="76"/>
    </location>
</feature>
<dbReference type="SUPFAM" id="SSF46785">
    <property type="entry name" value="Winged helix' DNA-binding domain"/>
    <property type="match status" value="1"/>
</dbReference>
<dbReference type="SMART" id="SM00345">
    <property type="entry name" value="HTH_GNTR"/>
    <property type="match status" value="1"/>
</dbReference>
<dbReference type="Gene3D" id="1.10.10.10">
    <property type="entry name" value="Winged helix-like DNA-binding domain superfamily/Winged helix DNA-binding domain"/>
    <property type="match status" value="1"/>
</dbReference>
<evidence type="ECO:0000256" key="1">
    <source>
        <dbReference type="ARBA" id="ARBA00023015"/>
    </source>
</evidence>
<evidence type="ECO:0000259" key="4">
    <source>
        <dbReference type="PROSITE" id="PS50949"/>
    </source>
</evidence>
<evidence type="ECO:0000256" key="3">
    <source>
        <dbReference type="ARBA" id="ARBA00023163"/>
    </source>
</evidence>
<dbReference type="PANTHER" id="PTHR38445:SF10">
    <property type="entry name" value="GNTR-FAMILY TRANSCRIPTIONAL REGULATOR"/>
    <property type="match status" value="1"/>
</dbReference>
<accession>A0ABV0GHS6</accession>
<dbReference type="InterPro" id="IPR000524">
    <property type="entry name" value="Tscrpt_reg_HTH_GntR"/>
</dbReference>
<dbReference type="EMBL" id="JBDPZC010000008">
    <property type="protein sequence ID" value="MEO3714609.1"/>
    <property type="molecule type" value="Genomic_DNA"/>
</dbReference>
<evidence type="ECO:0000313" key="6">
    <source>
        <dbReference type="Proteomes" id="UP001462640"/>
    </source>
</evidence>
<evidence type="ECO:0000256" key="2">
    <source>
        <dbReference type="ARBA" id="ARBA00023125"/>
    </source>
</evidence>
<protein>
    <submittedName>
        <fullName evidence="5">GntR family transcriptional regulator</fullName>
    </submittedName>
</protein>
<keyword evidence="6" id="KW-1185">Reference proteome</keyword>
<dbReference type="InterPro" id="IPR036390">
    <property type="entry name" value="WH_DNA-bd_sf"/>
</dbReference>
<keyword evidence="1" id="KW-0805">Transcription regulation</keyword>
<dbReference type="Proteomes" id="UP001462640">
    <property type="component" value="Unassembled WGS sequence"/>
</dbReference>
<evidence type="ECO:0000313" key="5">
    <source>
        <dbReference type="EMBL" id="MEO3714609.1"/>
    </source>
</evidence>
<reference evidence="5 6" key="1">
    <citation type="submission" date="2024-05" db="EMBL/GenBank/DDBJ databases">
        <title>Roseateles sp. 2.12 16S ribosomal RNA gene Genome sequencing and assembly.</title>
        <authorList>
            <person name="Woo H."/>
        </authorList>
    </citation>
    <scope>NUCLEOTIDE SEQUENCE [LARGE SCALE GENOMIC DNA]</scope>
    <source>
        <strain evidence="5 6">2.12</strain>
    </source>
</reference>
<sequence length="117" mass="13341">MQSWNDNAPIYQQLADRLASQLLDGNPPEGEALPSVRLLATQYLINPLTVSRALQSLADNGLVESRRGLGMYVRPGARQRLLESEREQFLSKEWPLLREKLKRLGLSAQDLQWEDLQ</sequence>
<dbReference type="CDD" id="cd07377">
    <property type="entry name" value="WHTH_GntR"/>
    <property type="match status" value="1"/>
</dbReference>
<dbReference type="PANTHER" id="PTHR38445">
    <property type="entry name" value="HTH-TYPE TRANSCRIPTIONAL REPRESSOR YTRA"/>
    <property type="match status" value="1"/>
</dbReference>
<dbReference type="Gene3D" id="6.10.250.1220">
    <property type="match status" value="1"/>
</dbReference>
<keyword evidence="3" id="KW-0804">Transcription</keyword>